<dbReference type="SUPFAM" id="SSF50494">
    <property type="entry name" value="Trypsin-like serine proteases"/>
    <property type="match status" value="1"/>
</dbReference>
<dbReference type="Gene3D" id="2.40.10.10">
    <property type="entry name" value="Trypsin-like serine proteases"/>
    <property type="match status" value="1"/>
</dbReference>
<dbReference type="InterPro" id="IPR051333">
    <property type="entry name" value="CLIP_Serine_Protease"/>
</dbReference>
<dbReference type="InterPro" id="IPR043504">
    <property type="entry name" value="Peptidase_S1_PA_chymotrypsin"/>
</dbReference>
<accession>A0A934R023</accession>
<dbReference type="InterPro" id="IPR018114">
    <property type="entry name" value="TRYPSIN_HIS"/>
</dbReference>
<dbReference type="SMART" id="SM00020">
    <property type="entry name" value="Tryp_SPc"/>
    <property type="match status" value="1"/>
</dbReference>
<dbReference type="PANTHER" id="PTHR24260:SF136">
    <property type="entry name" value="GH08193P-RELATED"/>
    <property type="match status" value="1"/>
</dbReference>
<dbReference type="PANTHER" id="PTHR24260">
    <property type="match status" value="1"/>
</dbReference>
<feature type="region of interest" description="Disordered" evidence="1">
    <location>
        <begin position="26"/>
        <end position="47"/>
    </location>
</feature>
<dbReference type="InterPro" id="IPR009003">
    <property type="entry name" value="Peptidase_S1_PA"/>
</dbReference>
<dbReference type="PROSITE" id="PS50240">
    <property type="entry name" value="TRYPSIN_DOM"/>
    <property type="match status" value="1"/>
</dbReference>
<reference evidence="3" key="1">
    <citation type="submission" date="2020-12" db="EMBL/GenBank/DDBJ databases">
        <title>Prauserella sp. ASG 168, a novel actinomycete isolated from cave rock.</title>
        <authorList>
            <person name="Suriyachadkun C."/>
        </authorList>
    </citation>
    <scope>NUCLEOTIDE SEQUENCE</scope>
    <source>
        <strain evidence="3">ASG 168</strain>
    </source>
</reference>
<gene>
    <name evidence="3" type="ORF">JHE00_33180</name>
</gene>
<dbReference type="InterPro" id="IPR001254">
    <property type="entry name" value="Trypsin_dom"/>
</dbReference>
<keyword evidence="3" id="KW-0645">Protease</keyword>
<proteinExistence type="predicted"/>
<dbReference type="AlphaFoldDB" id="A0A934R023"/>
<dbReference type="Proteomes" id="UP000635245">
    <property type="component" value="Unassembled WGS sequence"/>
</dbReference>
<sequence>MMGATLAFLVTAVGRAPAARQQAAAAVSEKPEPRNIEAEAPPAEPPPELPFNAKLFSPDIPEPGGGVRTGGCSGALIAPDWIITAGHCFHDGNGVRRSGKPVYTTEVTVGKLDVDDPGGQVTTVVDVRQSEVNDIALAKLDSAVEDVVPLALPESEPAVGQELRFVGWGSLSPTEVKPTPRIKRGEFVVVDLDSANVEAESTVDRTVENSPCPQDSGAPLFVSDDDRTGTLVATVSTGPDCPQPGLETLARVDVVVDWIRHQVGR</sequence>
<name>A0A934R023_9PSEU</name>
<dbReference type="GO" id="GO:0006508">
    <property type="term" value="P:proteolysis"/>
    <property type="evidence" value="ECO:0007669"/>
    <property type="project" value="UniProtKB-KW"/>
</dbReference>
<evidence type="ECO:0000313" key="4">
    <source>
        <dbReference type="Proteomes" id="UP000635245"/>
    </source>
</evidence>
<keyword evidence="3" id="KW-0378">Hydrolase</keyword>
<feature type="domain" description="Peptidase S1" evidence="2">
    <location>
        <begin position="36"/>
        <end position="264"/>
    </location>
</feature>
<dbReference type="PROSITE" id="PS00134">
    <property type="entry name" value="TRYPSIN_HIS"/>
    <property type="match status" value="1"/>
</dbReference>
<comment type="caution">
    <text evidence="3">The sequence shown here is derived from an EMBL/GenBank/DDBJ whole genome shotgun (WGS) entry which is preliminary data.</text>
</comment>
<organism evidence="3 4">
    <name type="scientific">Prauserella cavernicola</name>
    <dbReference type="NCBI Taxonomy" id="2800127"/>
    <lineage>
        <taxon>Bacteria</taxon>
        <taxon>Bacillati</taxon>
        <taxon>Actinomycetota</taxon>
        <taxon>Actinomycetes</taxon>
        <taxon>Pseudonocardiales</taxon>
        <taxon>Pseudonocardiaceae</taxon>
        <taxon>Prauserella</taxon>
    </lineage>
</organism>
<keyword evidence="4" id="KW-1185">Reference proteome</keyword>
<dbReference type="GO" id="GO:0004252">
    <property type="term" value="F:serine-type endopeptidase activity"/>
    <property type="evidence" value="ECO:0007669"/>
    <property type="project" value="InterPro"/>
</dbReference>
<dbReference type="InterPro" id="IPR001314">
    <property type="entry name" value="Peptidase_S1A"/>
</dbReference>
<dbReference type="Pfam" id="PF00089">
    <property type="entry name" value="Trypsin"/>
    <property type="match status" value="1"/>
</dbReference>
<protein>
    <submittedName>
        <fullName evidence="3">Trypsin-like serine protease</fullName>
    </submittedName>
</protein>
<evidence type="ECO:0000259" key="2">
    <source>
        <dbReference type="PROSITE" id="PS50240"/>
    </source>
</evidence>
<evidence type="ECO:0000256" key="1">
    <source>
        <dbReference type="SAM" id="MobiDB-lite"/>
    </source>
</evidence>
<dbReference type="EMBL" id="JAENJH010000015">
    <property type="protein sequence ID" value="MBK1789212.1"/>
    <property type="molecule type" value="Genomic_DNA"/>
</dbReference>
<dbReference type="PRINTS" id="PR00722">
    <property type="entry name" value="CHYMOTRYPSIN"/>
</dbReference>
<evidence type="ECO:0000313" key="3">
    <source>
        <dbReference type="EMBL" id="MBK1789212.1"/>
    </source>
</evidence>
<dbReference type="RefSeq" id="WP_200325934.1">
    <property type="nucleotide sequence ID" value="NZ_JAENJH010000015.1"/>
</dbReference>